<dbReference type="CDD" id="cd00038">
    <property type="entry name" value="CAP_ED"/>
    <property type="match status" value="1"/>
</dbReference>
<sequence>MPDRISATEHMRQAMSQYHAISDKSWSLLAPFRKEIELSKNASLYLTGDYPASFCFVHEGLLRLLITDEKGTEYNKNFFAEGSFVGCMTALLTNQPSRYSVTAVEDCTLVEIDHRGFRQVLKTEVDLMQYQISYLEKNWLLHKDAREIALVQADATERYLSFCQKHADLSQRLPQYHIASHLGITPTQLSRIRKNLASDQPM</sequence>
<dbReference type="PROSITE" id="PS50042">
    <property type="entry name" value="CNMP_BINDING_3"/>
    <property type="match status" value="1"/>
</dbReference>
<proteinExistence type="predicted"/>
<dbReference type="InterPro" id="IPR018490">
    <property type="entry name" value="cNMP-bd_dom_sf"/>
</dbReference>
<feature type="domain" description="Cyclic nucleotide-binding" evidence="1">
    <location>
        <begin position="48"/>
        <end position="138"/>
    </location>
</feature>
<dbReference type="SMART" id="SM00100">
    <property type="entry name" value="cNMP"/>
    <property type="match status" value="1"/>
</dbReference>
<dbReference type="Gene3D" id="2.60.120.10">
    <property type="entry name" value="Jelly Rolls"/>
    <property type="match status" value="1"/>
</dbReference>
<evidence type="ECO:0000313" key="2">
    <source>
        <dbReference type="EMBL" id="MDX6849476.1"/>
    </source>
</evidence>
<dbReference type="PANTHER" id="PTHR24567">
    <property type="entry name" value="CRP FAMILY TRANSCRIPTIONAL REGULATORY PROTEIN"/>
    <property type="match status" value="1"/>
</dbReference>
<protein>
    <submittedName>
        <fullName evidence="2">Crp/Fnr family transcriptional regulator</fullName>
    </submittedName>
</protein>
<organism evidence="2 3">
    <name type="scientific">Gilvimarinus gilvus</name>
    <dbReference type="NCBI Taxonomy" id="3058038"/>
    <lineage>
        <taxon>Bacteria</taxon>
        <taxon>Pseudomonadati</taxon>
        <taxon>Pseudomonadota</taxon>
        <taxon>Gammaproteobacteria</taxon>
        <taxon>Cellvibrionales</taxon>
        <taxon>Cellvibrionaceae</taxon>
        <taxon>Gilvimarinus</taxon>
    </lineage>
</organism>
<reference evidence="2 3" key="1">
    <citation type="submission" date="2023-11" db="EMBL/GenBank/DDBJ databases">
        <title>Gilvimarinus fulvus sp. nov., isolated from the surface of Kelp.</title>
        <authorList>
            <person name="Sun Y.Y."/>
            <person name="Gong Y."/>
            <person name="Du Z.J."/>
        </authorList>
    </citation>
    <scope>NUCLEOTIDE SEQUENCE [LARGE SCALE GENOMIC DNA]</scope>
    <source>
        <strain evidence="2 3">SDUM040013</strain>
    </source>
</reference>
<dbReference type="SUPFAM" id="SSF51206">
    <property type="entry name" value="cAMP-binding domain-like"/>
    <property type="match status" value="1"/>
</dbReference>
<evidence type="ECO:0000313" key="3">
    <source>
        <dbReference type="Proteomes" id="UP001273505"/>
    </source>
</evidence>
<dbReference type="RefSeq" id="WP_302722827.1">
    <property type="nucleotide sequence ID" value="NZ_JAULRU010000570.1"/>
</dbReference>
<gene>
    <name evidence="2" type="ORF">SCD92_08900</name>
</gene>
<dbReference type="Proteomes" id="UP001273505">
    <property type="component" value="Unassembled WGS sequence"/>
</dbReference>
<dbReference type="EMBL" id="JAXAFO010000012">
    <property type="protein sequence ID" value="MDX6849476.1"/>
    <property type="molecule type" value="Genomic_DNA"/>
</dbReference>
<dbReference type="InterPro" id="IPR000595">
    <property type="entry name" value="cNMP-bd_dom"/>
</dbReference>
<keyword evidence="3" id="KW-1185">Reference proteome</keyword>
<dbReference type="InterPro" id="IPR014710">
    <property type="entry name" value="RmlC-like_jellyroll"/>
</dbReference>
<evidence type="ECO:0000259" key="1">
    <source>
        <dbReference type="PROSITE" id="PS50042"/>
    </source>
</evidence>
<dbReference type="InterPro" id="IPR050397">
    <property type="entry name" value="Env_Response_Regulators"/>
</dbReference>
<comment type="caution">
    <text evidence="2">The sequence shown here is derived from an EMBL/GenBank/DDBJ whole genome shotgun (WGS) entry which is preliminary data.</text>
</comment>
<dbReference type="PANTHER" id="PTHR24567:SF76">
    <property type="entry name" value="CYCLIC NUCLEOTIDE-BINDING DOMAIN PROTEIN"/>
    <property type="match status" value="1"/>
</dbReference>
<name>A0ABU4RZ95_9GAMM</name>
<dbReference type="Pfam" id="PF00027">
    <property type="entry name" value="cNMP_binding"/>
    <property type="match status" value="1"/>
</dbReference>
<accession>A0ABU4RZ95</accession>